<dbReference type="STRING" id="888061.AXF15_07785"/>
<comment type="cofactor">
    <cofactor evidence="1">
        <name>FAD</name>
        <dbReference type="ChEBI" id="CHEBI:57692"/>
    </cofactor>
</comment>
<dbReference type="GO" id="GO:0019563">
    <property type="term" value="P:glycerol catabolic process"/>
    <property type="evidence" value="ECO:0007669"/>
    <property type="project" value="UniProtKB-UniPathway"/>
</dbReference>
<dbReference type="GO" id="GO:0050660">
    <property type="term" value="F:flavin adenine dinucleotide binding"/>
    <property type="evidence" value="ECO:0007669"/>
    <property type="project" value="InterPro"/>
</dbReference>
<dbReference type="InterPro" id="IPR041854">
    <property type="entry name" value="BFD-like_2Fe2S-bd_dom_sf"/>
</dbReference>
<dbReference type="SUPFAM" id="SSF51905">
    <property type="entry name" value="FAD/NAD(P)-binding domain"/>
    <property type="match status" value="1"/>
</dbReference>
<dbReference type="InterPro" id="IPR017752">
    <property type="entry name" value="G3P_DH_GlpA_su"/>
</dbReference>
<dbReference type="InterPro" id="IPR036188">
    <property type="entry name" value="FAD/NAD-bd_sf"/>
</dbReference>
<evidence type="ECO:0000256" key="1">
    <source>
        <dbReference type="ARBA" id="ARBA00001974"/>
    </source>
</evidence>
<dbReference type="UniPathway" id="UPA00618">
    <property type="reaction ID" value="UER00673"/>
</dbReference>
<dbReference type="GO" id="GO:0005886">
    <property type="term" value="C:plasma membrane"/>
    <property type="evidence" value="ECO:0007669"/>
    <property type="project" value="InterPro"/>
</dbReference>
<dbReference type="PANTHER" id="PTHR11985">
    <property type="entry name" value="GLYCEROL-3-PHOSPHATE DEHYDROGENASE"/>
    <property type="match status" value="1"/>
</dbReference>
<feature type="domain" description="FAD dependent oxidoreductase" evidence="6">
    <location>
        <begin position="8"/>
        <end position="353"/>
    </location>
</feature>
<dbReference type="NCBIfam" id="NF008313">
    <property type="entry name" value="PRK11101.1"/>
    <property type="match status" value="1"/>
</dbReference>
<dbReference type="PROSITE" id="PS00978">
    <property type="entry name" value="FAD_G3PDH_2"/>
    <property type="match status" value="1"/>
</dbReference>
<dbReference type="Pfam" id="PF01266">
    <property type="entry name" value="DAO"/>
    <property type="match status" value="1"/>
</dbReference>
<dbReference type="Proteomes" id="UP000063964">
    <property type="component" value="Chromosome"/>
</dbReference>
<keyword evidence="5" id="KW-0560">Oxidoreductase</keyword>
<name>A0A0X8JQE1_9BACT</name>
<evidence type="ECO:0000259" key="6">
    <source>
        <dbReference type="Pfam" id="PF01266"/>
    </source>
</evidence>
<dbReference type="Gene3D" id="1.10.10.1100">
    <property type="entry name" value="BFD-like [2Fe-2S]-binding domain"/>
    <property type="match status" value="1"/>
</dbReference>
<dbReference type="GO" id="GO:0004368">
    <property type="term" value="F:glycerol-3-phosphate dehydrogenase (quinone) activity"/>
    <property type="evidence" value="ECO:0007669"/>
    <property type="project" value="InterPro"/>
</dbReference>
<dbReference type="CDD" id="cd19946">
    <property type="entry name" value="GlpA-like_Fer2_BFD-like"/>
    <property type="match status" value="1"/>
</dbReference>
<evidence type="ECO:0000256" key="3">
    <source>
        <dbReference type="ARBA" id="ARBA00022630"/>
    </source>
</evidence>
<keyword evidence="3" id="KW-0285">Flavoprotein</keyword>
<sequence length="537" mass="58414">MRNMSVTVVVIGGGATGVGILRDLSMRGARAVLLEQGGLAHGTSSRFHGLLHSGGRYAVSDAAAARECVEENAILRRIGWHCVEGTEGLFVLTDQDDPAYVRTWLDGCEKAGVLTEPVSVDEALRLEPGLSPRIREVYRVPDSSVDGFRLVWHNSVSARRYGGELFTYHTVTGIETGSGRITGVRVRNNLTGEEFFIACQYVVNAAGPWAGEIARLAGLSVDVTPDRGTLVIFNHRFAGRIVNRLHKSSDGDIFVPHGSVTIFGTTSVRAQSPGDTAPTSAEALRLLALGEPLFPAIRSYRILRAFAGNRPLYTPPNAEAGRGASRNFVIVDHESEGLSGMASIFGGKLTTYRLMAEKMTDLVCARLGVAAPCRTAEEPLAPTPDAGLMRRAGRFFPEHRVRMVAERMGEEFPSLVRCLETDSGGELLCECEMVSRAEIELVARDEASHFLHDIRFRTRMGMGTCQGAFCSLRAIGALTAADVSFATQPRENLCSFLQERWRGLRPVMWGNQMQEIELGRAIYAATLNLDGADDESL</sequence>
<evidence type="ECO:0000313" key="8">
    <source>
        <dbReference type="Proteomes" id="UP000063964"/>
    </source>
</evidence>
<evidence type="ECO:0000256" key="2">
    <source>
        <dbReference type="ARBA" id="ARBA00007330"/>
    </source>
</evidence>
<dbReference type="KEGG" id="doa:AXF15_07785"/>
<keyword evidence="8" id="KW-1185">Reference proteome</keyword>
<evidence type="ECO:0000313" key="7">
    <source>
        <dbReference type="EMBL" id="AMD93010.1"/>
    </source>
</evidence>
<reference evidence="8" key="1">
    <citation type="submission" date="2016-02" db="EMBL/GenBank/DDBJ databases">
        <authorList>
            <person name="Holder M.E."/>
            <person name="Ajami N.J."/>
            <person name="Petrosino J.F."/>
        </authorList>
    </citation>
    <scope>NUCLEOTIDE SEQUENCE [LARGE SCALE GENOMIC DNA]</scope>
    <source>
        <strain evidence="8">DSM 12838</strain>
    </source>
</reference>
<protein>
    <submittedName>
        <fullName evidence="7">Glycerol-3-phosphate dehydrogenase, anaerobic, A subunit</fullName>
    </submittedName>
</protein>
<dbReference type="AlphaFoldDB" id="A0A0X8JQE1"/>
<dbReference type="InterPro" id="IPR006076">
    <property type="entry name" value="FAD-dep_OxRdtase"/>
</dbReference>
<dbReference type="EMBL" id="CP014230">
    <property type="protein sequence ID" value="AMD93010.1"/>
    <property type="molecule type" value="Genomic_DNA"/>
</dbReference>
<dbReference type="PANTHER" id="PTHR11985:SF15">
    <property type="entry name" value="GLYCEROL-3-PHOSPHATE DEHYDROGENASE, MITOCHONDRIAL"/>
    <property type="match status" value="1"/>
</dbReference>
<dbReference type="GO" id="GO:0009331">
    <property type="term" value="C:glycerol-3-phosphate dehydrogenase (FAD) complex"/>
    <property type="evidence" value="ECO:0007669"/>
    <property type="project" value="InterPro"/>
</dbReference>
<evidence type="ECO:0000256" key="4">
    <source>
        <dbReference type="ARBA" id="ARBA00022827"/>
    </source>
</evidence>
<accession>A0A0X8JQE1</accession>
<comment type="similarity">
    <text evidence="2">Belongs to the FAD-dependent glycerol-3-phosphate dehydrogenase family.</text>
</comment>
<organism evidence="7 8">
    <name type="scientific">Desulfomicrobium orale DSM 12838</name>
    <dbReference type="NCBI Taxonomy" id="888061"/>
    <lineage>
        <taxon>Bacteria</taxon>
        <taxon>Pseudomonadati</taxon>
        <taxon>Thermodesulfobacteriota</taxon>
        <taxon>Desulfovibrionia</taxon>
        <taxon>Desulfovibrionales</taxon>
        <taxon>Desulfomicrobiaceae</taxon>
        <taxon>Desulfomicrobium</taxon>
    </lineage>
</organism>
<keyword evidence="4" id="KW-0274">FAD</keyword>
<dbReference type="InterPro" id="IPR000447">
    <property type="entry name" value="G3P_DH_FAD-dep"/>
</dbReference>
<dbReference type="Gene3D" id="3.50.50.60">
    <property type="entry name" value="FAD/NAD(P)-binding domain"/>
    <property type="match status" value="3"/>
</dbReference>
<dbReference type="GO" id="GO:0006072">
    <property type="term" value="P:glycerol-3-phosphate metabolic process"/>
    <property type="evidence" value="ECO:0007669"/>
    <property type="project" value="InterPro"/>
</dbReference>
<dbReference type="NCBIfam" id="TIGR03377">
    <property type="entry name" value="glycerol3P_GlpA"/>
    <property type="match status" value="1"/>
</dbReference>
<dbReference type="PRINTS" id="PR01001">
    <property type="entry name" value="FADG3PDH"/>
</dbReference>
<proteinExistence type="inferred from homology"/>
<dbReference type="GO" id="GO:0010181">
    <property type="term" value="F:FMN binding"/>
    <property type="evidence" value="ECO:0007669"/>
    <property type="project" value="InterPro"/>
</dbReference>
<evidence type="ECO:0000256" key="5">
    <source>
        <dbReference type="ARBA" id="ARBA00023002"/>
    </source>
</evidence>
<dbReference type="RefSeq" id="WP_066605614.1">
    <property type="nucleotide sequence ID" value="NZ_CP014230.1"/>
</dbReference>
<gene>
    <name evidence="7" type="ORF">AXF15_07785</name>
</gene>